<proteinExistence type="predicted"/>
<comment type="caution">
    <text evidence="1">The sequence shown here is derived from an EMBL/GenBank/DDBJ whole genome shotgun (WGS) entry which is preliminary data.</text>
</comment>
<evidence type="ECO:0000313" key="1">
    <source>
        <dbReference type="EMBL" id="KAI7985581.1"/>
    </source>
</evidence>
<evidence type="ECO:0000313" key="2">
    <source>
        <dbReference type="Proteomes" id="UP001060215"/>
    </source>
</evidence>
<keyword evidence="2" id="KW-1185">Reference proteome</keyword>
<organism evidence="1 2">
    <name type="scientific">Camellia lanceoleosa</name>
    <dbReference type="NCBI Taxonomy" id="1840588"/>
    <lineage>
        <taxon>Eukaryota</taxon>
        <taxon>Viridiplantae</taxon>
        <taxon>Streptophyta</taxon>
        <taxon>Embryophyta</taxon>
        <taxon>Tracheophyta</taxon>
        <taxon>Spermatophyta</taxon>
        <taxon>Magnoliopsida</taxon>
        <taxon>eudicotyledons</taxon>
        <taxon>Gunneridae</taxon>
        <taxon>Pentapetalae</taxon>
        <taxon>asterids</taxon>
        <taxon>Ericales</taxon>
        <taxon>Theaceae</taxon>
        <taxon>Camellia</taxon>
    </lineage>
</organism>
<dbReference type="Proteomes" id="UP001060215">
    <property type="component" value="Chromosome 15"/>
</dbReference>
<dbReference type="EMBL" id="CM045772">
    <property type="protein sequence ID" value="KAI7985581.1"/>
    <property type="molecule type" value="Genomic_DNA"/>
</dbReference>
<name>A0ACC0FDP5_9ERIC</name>
<protein>
    <submittedName>
        <fullName evidence="1">Nuclear-interacting partner of ALK</fullName>
    </submittedName>
</protein>
<accession>A0ACC0FDP5</accession>
<reference evidence="1 2" key="1">
    <citation type="journal article" date="2022" name="Plant J.">
        <title>Chromosome-level genome of Camellia lanceoleosa provides a valuable resource for understanding genome evolution and self-incompatibility.</title>
        <authorList>
            <person name="Gong W."/>
            <person name="Xiao S."/>
            <person name="Wang L."/>
            <person name="Liao Z."/>
            <person name="Chang Y."/>
            <person name="Mo W."/>
            <person name="Hu G."/>
            <person name="Li W."/>
            <person name="Zhao G."/>
            <person name="Zhu H."/>
            <person name="Hu X."/>
            <person name="Ji K."/>
            <person name="Xiang X."/>
            <person name="Song Q."/>
            <person name="Yuan D."/>
            <person name="Jin S."/>
            <person name="Zhang L."/>
        </authorList>
    </citation>
    <scope>NUCLEOTIDE SEQUENCE [LARGE SCALE GENOMIC DNA]</scope>
    <source>
        <strain evidence="1">SQ_2022a</strain>
    </source>
</reference>
<sequence length="749" mass="81400">MAEESEKRFHAIMDKLFHAPPRPKSKSTTPTPPQSTSSSAGQLSRGKKRPNMALSVSEPKSRGEISSVSSGSVQTPVCRPWDRGDLMRRVATFKSMTWFAKPQVVSAVNCARRGWINVDMDTIACEACGARIYFSTPSSWTQHQVEKAALVFSLKLDNGHKLLCPWIDNACDETLVQFPPTSAAVLVDEYKKRSSALLDLLALPVISSSAIDYMRSPQLEHFLRGSSIIGSDNESVDTSQMECLGNEIDRDSSVSYYQAQKIISLCGWEPRSLPYVVDCKNRQYQSSRDANLPDFSHGVSNGYNSSIVVYSSGMEETIEENGVQADPNSVVLDCRLCGASVGLWTFSTVPRPLELLRLIGYSEVNGDNDSAHHKEDAICGDVGASGTHDLSIVNHADNREGTFNTAPTSATSSTERQLTLNLTIAGGPPPTKQNFRATISMPVIGRNLRAWISSDTDFRDHRNRREKTLTGQGFQPEDVELLHGKQVDDGECNSTSIGQLPCSNNDIVEEGNTLRNETSCDISSEGAKNSGQGFPETSTPYSITENSIQTTPNLVDGSSKNDKLPENAENVATVNPAVEVGSSSQVGDSSMETTGAHLTTRNGEIVQNDASITVEADASYLQQKSVTDTVCGTLADSQDGSGVKASMHPVNNNVVPSSIGKNQDQLRFDEAMKFDPIRQHRHFCPWIASTGNSPPGWKQVLSALQRQKEFSSPLSINAPLIEVEDPIASVKKLFMSPSAKKMKLAHGSS</sequence>
<gene>
    <name evidence="1" type="ORF">LOK49_LG14G00300</name>
</gene>